<evidence type="ECO:0000313" key="3">
    <source>
        <dbReference type="Proteomes" id="UP001197214"/>
    </source>
</evidence>
<evidence type="ECO:0008006" key="4">
    <source>
        <dbReference type="Google" id="ProtNLM"/>
    </source>
</evidence>
<name>A0ABS6XGA4_9SPHN</name>
<sequence length="97" mass="10283">MKTQLTARDWFGKASAGLVLGFVIALGVSGLVSLALGVGDAYFSTTGQFTMWLIAPVWSLILAFCFLFRSGLRAWVLLGIVALIAWAALYVLGGTAL</sequence>
<keyword evidence="1" id="KW-0472">Membrane</keyword>
<feature type="transmembrane region" description="Helical" evidence="1">
    <location>
        <begin position="49"/>
        <end position="68"/>
    </location>
</feature>
<gene>
    <name evidence="2" type="ORF">KY084_00030</name>
</gene>
<reference evidence="2 3" key="1">
    <citation type="submission" date="2021-07" db="EMBL/GenBank/DDBJ databases">
        <title>Stakelama flava sp. nov., a novel endophytic bacterium isolated from branch of Kandelia candel.</title>
        <authorList>
            <person name="Tuo L."/>
        </authorList>
    </citation>
    <scope>NUCLEOTIDE SEQUENCE [LARGE SCALE GENOMIC DNA]</scope>
    <source>
        <strain evidence="2 3">CBK3Z-3</strain>
    </source>
</reference>
<organism evidence="2 3">
    <name type="scientific">Stakelama flava</name>
    <dbReference type="NCBI Taxonomy" id="2860338"/>
    <lineage>
        <taxon>Bacteria</taxon>
        <taxon>Pseudomonadati</taxon>
        <taxon>Pseudomonadota</taxon>
        <taxon>Alphaproteobacteria</taxon>
        <taxon>Sphingomonadales</taxon>
        <taxon>Sphingomonadaceae</taxon>
        <taxon>Stakelama</taxon>
    </lineage>
</organism>
<dbReference type="EMBL" id="JAHWZX010000001">
    <property type="protein sequence ID" value="MBW4329264.1"/>
    <property type="molecule type" value="Genomic_DNA"/>
</dbReference>
<feature type="transmembrane region" description="Helical" evidence="1">
    <location>
        <begin position="75"/>
        <end position="93"/>
    </location>
</feature>
<keyword evidence="1" id="KW-1133">Transmembrane helix</keyword>
<evidence type="ECO:0000256" key="1">
    <source>
        <dbReference type="SAM" id="Phobius"/>
    </source>
</evidence>
<evidence type="ECO:0000313" key="2">
    <source>
        <dbReference type="EMBL" id="MBW4329264.1"/>
    </source>
</evidence>
<protein>
    <recommendedName>
        <fullName evidence="4">Iron uptake protein</fullName>
    </recommendedName>
</protein>
<dbReference type="RefSeq" id="WP_219236396.1">
    <property type="nucleotide sequence ID" value="NZ_JAHWZX010000001.1"/>
</dbReference>
<feature type="transmembrane region" description="Helical" evidence="1">
    <location>
        <begin position="16"/>
        <end position="37"/>
    </location>
</feature>
<accession>A0ABS6XGA4</accession>
<keyword evidence="1" id="KW-0812">Transmembrane</keyword>
<dbReference type="Proteomes" id="UP001197214">
    <property type="component" value="Unassembled WGS sequence"/>
</dbReference>
<keyword evidence="3" id="KW-1185">Reference proteome</keyword>
<proteinExistence type="predicted"/>
<comment type="caution">
    <text evidence="2">The sequence shown here is derived from an EMBL/GenBank/DDBJ whole genome shotgun (WGS) entry which is preliminary data.</text>
</comment>